<evidence type="ECO:0000313" key="4">
    <source>
        <dbReference type="Proteomes" id="UP000298663"/>
    </source>
</evidence>
<dbReference type="AlphaFoldDB" id="A0A4U5NXB1"/>
<feature type="transmembrane region" description="Helical" evidence="1">
    <location>
        <begin position="161"/>
        <end position="184"/>
    </location>
</feature>
<organism evidence="3 4">
    <name type="scientific">Steinernema carpocapsae</name>
    <name type="common">Entomopathogenic nematode</name>
    <dbReference type="NCBI Taxonomy" id="34508"/>
    <lineage>
        <taxon>Eukaryota</taxon>
        <taxon>Metazoa</taxon>
        <taxon>Ecdysozoa</taxon>
        <taxon>Nematoda</taxon>
        <taxon>Chromadorea</taxon>
        <taxon>Rhabditida</taxon>
        <taxon>Tylenchina</taxon>
        <taxon>Panagrolaimomorpha</taxon>
        <taxon>Strongyloidoidea</taxon>
        <taxon>Steinernematidae</taxon>
        <taxon>Steinernema</taxon>
    </lineage>
</organism>
<reference evidence="3 4" key="2">
    <citation type="journal article" date="2019" name="G3 (Bethesda)">
        <title>Hybrid Assembly of the Genome of the Entomopathogenic Nematode Steinernema carpocapsae Identifies the X-Chromosome.</title>
        <authorList>
            <person name="Serra L."/>
            <person name="Macchietto M."/>
            <person name="Macias-Munoz A."/>
            <person name="McGill C.J."/>
            <person name="Rodriguez I.M."/>
            <person name="Rodriguez B."/>
            <person name="Murad R."/>
            <person name="Mortazavi A."/>
        </authorList>
    </citation>
    <scope>NUCLEOTIDE SEQUENCE [LARGE SCALE GENOMIC DNA]</scope>
    <source>
        <strain evidence="3 4">ALL</strain>
    </source>
</reference>
<evidence type="ECO:0000313" key="3">
    <source>
        <dbReference type="EMBL" id="TKR88102.1"/>
    </source>
</evidence>
<keyword evidence="2" id="KW-0732">Signal</keyword>
<evidence type="ECO:0008006" key="5">
    <source>
        <dbReference type="Google" id="ProtNLM"/>
    </source>
</evidence>
<keyword evidence="1" id="KW-0472">Membrane</keyword>
<keyword evidence="1" id="KW-1133">Transmembrane helix</keyword>
<feature type="signal peptide" evidence="2">
    <location>
        <begin position="1"/>
        <end position="22"/>
    </location>
</feature>
<comment type="caution">
    <text evidence="3">The sequence shown here is derived from an EMBL/GenBank/DDBJ whole genome shotgun (WGS) entry which is preliminary data.</text>
</comment>
<feature type="chain" id="PRO_5020758443" description="SXP/RAL-2 family protein Ani s 5-like cation-binding domain-containing protein" evidence="2">
    <location>
        <begin position="23"/>
        <end position="207"/>
    </location>
</feature>
<evidence type="ECO:0000256" key="1">
    <source>
        <dbReference type="SAM" id="Phobius"/>
    </source>
</evidence>
<protein>
    <recommendedName>
        <fullName evidence="5">SXP/RAL-2 family protein Ani s 5-like cation-binding domain-containing protein</fullName>
    </recommendedName>
</protein>
<accession>A0A4U5NXB1</accession>
<evidence type="ECO:0000256" key="2">
    <source>
        <dbReference type="SAM" id="SignalP"/>
    </source>
</evidence>
<gene>
    <name evidence="3" type="ORF">L596_012394</name>
</gene>
<name>A0A4U5NXB1_STECR</name>
<dbReference type="Proteomes" id="UP000298663">
    <property type="component" value="Unassembled WGS sequence"/>
</dbReference>
<keyword evidence="1" id="KW-0812">Transmembrane</keyword>
<sequence length="207" mass="23035">MTGMWSWRLVTFFACIFHVASAGWWPFTGSGVADALDALYDTAKNGSDTLQRANDVLDMLKNDASLLLNTLTTLAVLNSTVIFESIDLVGRQSNHTLNRANNFVDNIENTTNQFVNFLLEFVLSNGTAVLNEVHKVGEQGLQTLHQANRLMDSVAYDTNRLVNSLVTLTQVATVSLIIIILLFAMSKFSHFLEKQKESHSNGDYFNI</sequence>
<reference evidence="3 4" key="1">
    <citation type="journal article" date="2015" name="Genome Biol.">
        <title>Comparative genomics of Steinernema reveals deeply conserved gene regulatory networks.</title>
        <authorList>
            <person name="Dillman A.R."/>
            <person name="Macchietto M."/>
            <person name="Porter C.F."/>
            <person name="Rogers A."/>
            <person name="Williams B."/>
            <person name="Antoshechkin I."/>
            <person name="Lee M.M."/>
            <person name="Goodwin Z."/>
            <person name="Lu X."/>
            <person name="Lewis E.E."/>
            <person name="Goodrich-Blair H."/>
            <person name="Stock S.P."/>
            <person name="Adams B.J."/>
            <person name="Sternberg P.W."/>
            <person name="Mortazavi A."/>
        </authorList>
    </citation>
    <scope>NUCLEOTIDE SEQUENCE [LARGE SCALE GENOMIC DNA]</scope>
    <source>
        <strain evidence="3 4">ALL</strain>
    </source>
</reference>
<proteinExistence type="predicted"/>
<keyword evidence="4" id="KW-1185">Reference proteome</keyword>
<dbReference type="EMBL" id="AZBU02000003">
    <property type="protein sequence ID" value="TKR88102.1"/>
    <property type="molecule type" value="Genomic_DNA"/>
</dbReference>